<evidence type="ECO:0000256" key="4">
    <source>
        <dbReference type="ARBA" id="ARBA00022989"/>
    </source>
</evidence>
<dbReference type="AlphaFoldDB" id="A0A919W5Q4"/>
<keyword evidence="5 7" id="KW-0472">Membrane</keyword>
<dbReference type="Proteomes" id="UP000680865">
    <property type="component" value="Unassembled WGS sequence"/>
</dbReference>
<dbReference type="RefSeq" id="WP_213001784.1">
    <property type="nucleotide sequence ID" value="NZ_BAAATW010000020.1"/>
</dbReference>
<dbReference type="PANTHER" id="PTHR30572:SF4">
    <property type="entry name" value="ABC TRANSPORTER PERMEASE YTRF"/>
    <property type="match status" value="1"/>
</dbReference>
<feature type="transmembrane region" description="Helical" evidence="7">
    <location>
        <begin position="12"/>
        <end position="37"/>
    </location>
</feature>
<dbReference type="PANTHER" id="PTHR30572">
    <property type="entry name" value="MEMBRANE COMPONENT OF TRANSPORTER-RELATED"/>
    <property type="match status" value="1"/>
</dbReference>
<evidence type="ECO:0000256" key="3">
    <source>
        <dbReference type="ARBA" id="ARBA00022692"/>
    </source>
</evidence>
<feature type="transmembrane region" description="Helical" evidence="7">
    <location>
        <begin position="690"/>
        <end position="712"/>
    </location>
</feature>
<accession>A0A919W5Q4</accession>
<dbReference type="GO" id="GO:0022857">
    <property type="term" value="F:transmembrane transporter activity"/>
    <property type="evidence" value="ECO:0007669"/>
    <property type="project" value="TreeGrafter"/>
</dbReference>
<gene>
    <name evidence="9" type="ORF">Aco04nite_73450</name>
</gene>
<protein>
    <recommendedName>
        <fullName evidence="8">ABC3 transporter permease C-terminal domain-containing protein</fullName>
    </recommendedName>
</protein>
<reference evidence="9" key="1">
    <citation type="submission" date="2021-03" db="EMBL/GenBank/DDBJ databases">
        <title>Whole genome shotgun sequence of Actinoplanes consettensis NBRC 14913.</title>
        <authorList>
            <person name="Komaki H."/>
            <person name="Tamura T."/>
        </authorList>
    </citation>
    <scope>NUCLEOTIDE SEQUENCE</scope>
    <source>
        <strain evidence="9">NBRC 14913</strain>
    </source>
</reference>
<evidence type="ECO:0000256" key="2">
    <source>
        <dbReference type="ARBA" id="ARBA00022475"/>
    </source>
</evidence>
<feature type="transmembrane region" description="Helical" evidence="7">
    <location>
        <begin position="637"/>
        <end position="659"/>
    </location>
</feature>
<feature type="transmembrane region" description="Helical" evidence="7">
    <location>
        <begin position="329"/>
        <end position="347"/>
    </location>
</feature>
<proteinExistence type="inferred from homology"/>
<feature type="transmembrane region" description="Helical" evidence="7">
    <location>
        <begin position="733"/>
        <end position="753"/>
    </location>
</feature>
<organism evidence="9 10">
    <name type="scientific">Winogradskya consettensis</name>
    <dbReference type="NCBI Taxonomy" id="113560"/>
    <lineage>
        <taxon>Bacteria</taxon>
        <taxon>Bacillati</taxon>
        <taxon>Actinomycetota</taxon>
        <taxon>Actinomycetes</taxon>
        <taxon>Micromonosporales</taxon>
        <taxon>Micromonosporaceae</taxon>
        <taxon>Winogradskya</taxon>
    </lineage>
</organism>
<dbReference type="InterPro" id="IPR050250">
    <property type="entry name" value="Macrolide_Exporter_MacB"/>
</dbReference>
<evidence type="ECO:0000256" key="5">
    <source>
        <dbReference type="ARBA" id="ARBA00023136"/>
    </source>
</evidence>
<dbReference type="GO" id="GO:0005886">
    <property type="term" value="C:plasma membrane"/>
    <property type="evidence" value="ECO:0007669"/>
    <property type="project" value="UniProtKB-SubCell"/>
</dbReference>
<evidence type="ECO:0000259" key="8">
    <source>
        <dbReference type="Pfam" id="PF02687"/>
    </source>
</evidence>
<comment type="similarity">
    <text evidence="6">Belongs to the ABC-4 integral membrane protein family.</text>
</comment>
<sequence>MSLAWTMVRHRFAAFAGTFVAIALGVALVAGACTLWASSRPQAPERYDSAPVLVHSPAIGKGTDGYPDYRSWTPAEARDKADQLSTVPGVTAAVPDPAFYVQKLIKNRATGDPEASRTAGHAWSSTKLGGYHLTAGTPPSQPGEVALQDAAPGETIDVLTAAGPEHWTVTGTVDGPGFYLSDSAAMEQAGGVRVIGLTGNPQTSAITDLVFAGSERDKLEDESVTRIRWLGAQLIIAMVTLGVFVAVFVVASTCALSAAQRRREIGLLRAVGATPGQVVRLMYAETLVVAVLGGAVGVPIGALAAPLLASPLVNAGLEPAGFAVTLQPAVLAGAFLLGIIVALAGVWSSARRSSRVPALDALRDAAVERRAMTVPRWIFGLLTAAGGAALTVALPSLPPTTQTTAALFAAMLLLVAAALLAPVVIVPLVRLVTWPWRGGATGMLVREGTLTGVRRVASTAAPVLLTVGFATLLTGTIATIEQATRIDETAKLPAVEVAAPDNTPGLSEAAVAGQPGDAPLRSEMLMTIGGTTGAYQVTGKSDAKGVILSRDLTDRPKRVDVVFRDGTTATLPVTGTHDGPAELADVPRALLREHDPQALADAVMLDGPARAEPGMKVLTARQYVTGLVDEEGQIIDLFLVVLISLTVGYTGLAVANTLLMATAGRRTEFRALRLAGGGTGHVLRVTTGEALLAVAAGTLLGGGVAAAALLGMRRATEEELRQSVDLVIPWGQAVPVVLICALVAVLAAGAPVFTRKQSRNGGF</sequence>
<name>A0A919W5Q4_9ACTN</name>
<dbReference type="EMBL" id="BOQP01000044">
    <property type="protein sequence ID" value="GIM80893.1"/>
    <property type="molecule type" value="Genomic_DNA"/>
</dbReference>
<evidence type="ECO:0000256" key="6">
    <source>
        <dbReference type="ARBA" id="ARBA00038076"/>
    </source>
</evidence>
<comment type="caution">
    <text evidence="9">The sequence shown here is derived from an EMBL/GenBank/DDBJ whole genome shotgun (WGS) entry which is preliminary data.</text>
</comment>
<keyword evidence="2" id="KW-1003">Cell membrane</keyword>
<evidence type="ECO:0000256" key="1">
    <source>
        <dbReference type="ARBA" id="ARBA00004651"/>
    </source>
</evidence>
<feature type="transmembrane region" description="Helical" evidence="7">
    <location>
        <begin position="406"/>
        <end position="429"/>
    </location>
</feature>
<evidence type="ECO:0000313" key="9">
    <source>
        <dbReference type="EMBL" id="GIM80893.1"/>
    </source>
</evidence>
<feature type="transmembrane region" description="Helical" evidence="7">
    <location>
        <begin position="234"/>
        <end position="259"/>
    </location>
</feature>
<feature type="domain" description="ABC3 transporter permease C-terminal" evidence="8">
    <location>
        <begin position="642"/>
        <end position="753"/>
    </location>
</feature>
<dbReference type="InterPro" id="IPR003838">
    <property type="entry name" value="ABC3_permease_C"/>
</dbReference>
<feature type="transmembrane region" description="Helical" evidence="7">
    <location>
        <begin position="287"/>
        <end position="309"/>
    </location>
</feature>
<comment type="subcellular location">
    <subcellularLocation>
        <location evidence="1">Cell membrane</location>
        <topology evidence="1">Multi-pass membrane protein</topology>
    </subcellularLocation>
</comment>
<keyword evidence="4 7" id="KW-1133">Transmembrane helix</keyword>
<feature type="domain" description="ABC3 transporter permease C-terminal" evidence="8">
    <location>
        <begin position="237"/>
        <end position="356"/>
    </location>
</feature>
<evidence type="ECO:0000313" key="10">
    <source>
        <dbReference type="Proteomes" id="UP000680865"/>
    </source>
</evidence>
<dbReference type="Pfam" id="PF02687">
    <property type="entry name" value="FtsX"/>
    <property type="match status" value="2"/>
</dbReference>
<evidence type="ECO:0000256" key="7">
    <source>
        <dbReference type="SAM" id="Phobius"/>
    </source>
</evidence>
<feature type="transmembrane region" description="Helical" evidence="7">
    <location>
        <begin position="377"/>
        <end position="394"/>
    </location>
</feature>
<keyword evidence="3 7" id="KW-0812">Transmembrane</keyword>
<keyword evidence="10" id="KW-1185">Reference proteome</keyword>